<dbReference type="Gene3D" id="3.40.50.720">
    <property type="entry name" value="NAD(P)-binding Rossmann-like Domain"/>
    <property type="match status" value="1"/>
</dbReference>
<dbReference type="InterPro" id="IPR036291">
    <property type="entry name" value="NAD(P)-bd_dom_sf"/>
</dbReference>
<evidence type="ECO:0000313" key="4">
    <source>
        <dbReference type="Proteomes" id="UP000501058"/>
    </source>
</evidence>
<proteinExistence type="inferred from homology"/>
<dbReference type="InterPro" id="IPR002347">
    <property type="entry name" value="SDR_fam"/>
</dbReference>
<dbReference type="AlphaFoldDB" id="A0A6G7Y3S9"/>
<keyword evidence="4" id="KW-1185">Reference proteome</keyword>
<accession>A0A6G7Y3S9</accession>
<keyword evidence="2" id="KW-0560">Oxidoreductase</keyword>
<dbReference type="EMBL" id="CP049865">
    <property type="protein sequence ID" value="QIK71359.1"/>
    <property type="molecule type" value="Genomic_DNA"/>
</dbReference>
<dbReference type="KEGG" id="prv:G7070_02500"/>
<evidence type="ECO:0000256" key="2">
    <source>
        <dbReference type="ARBA" id="ARBA00023002"/>
    </source>
</evidence>
<reference evidence="3 4" key="1">
    <citation type="submission" date="2020-03" db="EMBL/GenBank/DDBJ databases">
        <title>Propioniciclava sp. nov., isolated from Hydrophilus acuminatus.</title>
        <authorList>
            <person name="Hyun D.-W."/>
            <person name="Bae J.-W."/>
        </authorList>
    </citation>
    <scope>NUCLEOTIDE SEQUENCE [LARGE SCALE GENOMIC DNA]</scope>
    <source>
        <strain evidence="3 4">HDW11</strain>
    </source>
</reference>
<dbReference type="Pfam" id="PF13561">
    <property type="entry name" value="adh_short_C2"/>
    <property type="match status" value="1"/>
</dbReference>
<dbReference type="PRINTS" id="PR00081">
    <property type="entry name" value="GDHRDH"/>
</dbReference>
<dbReference type="Proteomes" id="UP000501058">
    <property type="component" value="Chromosome"/>
</dbReference>
<dbReference type="PANTHER" id="PTHR43943">
    <property type="entry name" value="DEHYDROGENASE/REDUCTASE (SDR FAMILY) MEMBER 4"/>
    <property type="match status" value="1"/>
</dbReference>
<protein>
    <submittedName>
        <fullName evidence="3">SDR family oxidoreductase</fullName>
    </submittedName>
</protein>
<name>A0A6G7Y3S9_9ACTN</name>
<sequence>MDLGLSGKVFVVTAASGGLGRATADQLVAEGARVVLVARRPEPLEEAVAALGADAAVALPADLSDPDTSARACALALETWGRLDGAMISVGGPAKGEVLNTPDDTYRSAFDTVVVAAVRAARDVVAAATGPVALAFVLSTSAKEPLAGMAPSNVTRPGLAMLIRELADEFGASGSRVVGVMPGTVQTDRINWLAAQTPDPEAAITDMGAAAPMGRVGQPSEFGKVAAFLLSDAASYVTGCLVPVDGGRLRGL</sequence>
<evidence type="ECO:0000313" key="3">
    <source>
        <dbReference type="EMBL" id="QIK71359.1"/>
    </source>
</evidence>
<dbReference type="PANTHER" id="PTHR43943:SF17">
    <property type="entry name" value="3-PHENYLPROPIONATE-DIHYDRODIOL_CINNAMIC ACID-DIHYDRODIOL DEHYDROGENASE"/>
    <property type="match status" value="1"/>
</dbReference>
<gene>
    <name evidence="3" type="ORF">G7070_02500</name>
</gene>
<dbReference type="GO" id="GO:0016491">
    <property type="term" value="F:oxidoreductase activity"/>
    <property type="evidence" value="ECO:0007669"/>
    <property type="project" value="UniProtKB-KW"/>
</dbReference>
<dbReference type="RefSeq" id="WP_166231720.1">
    <property type="nucleotide sequence ID" value="NZ_CP049865.1"/>
</dbReference>
<organism evidence="3 4">
    <name type="scientific">Propioniciclava coleopterorum</name>
    <dbReference type="NCBI Taxonomy" id="2714937"/>
    <lineage>
        <taxon>Bacteria</taxon>
        <taxon>Bacillati</taxon>
        <taxon>Actinomycetota</taxon>
        <taxon>Actinomycetes</taxon>
        <taxon>Propionibacteriales</taxon>
        <taxon>Propionibacteriaceae</taxon>
        <taxon>Propioniciclava</taxon>
    </lineage>
</organism>
<comment type="similarity">
    <text evidence="1">Belongs to the short-chain dehydrogenases/reductases (SDR) family.</text>
</comment>
<dbReference type="SUPFAM" id="SSF51735">
    <property type="entry name" value="NAD(P)-binding Rossmann-fold domains"/>
    <property type="match status" value="1"/>
</dbReference>
<evidence type="ECO:0000256" key="1">
    <source>
        <dbReference type="ARBA" id="ARBA00006484"/>
    </source>
</evidence>